<dbReference type="EMBL" id="CAADIW010000008">
    <property type="protein sequence ID" value="VFS19722.1"/>
    <property type="molecule type" value="Genomic_DNA"/>
</dbReference>
<evidence type="ECO:0000313" key="1">
    <source>
        <dbReference type="EMBL" id="VFS19722.1"/>
    </source>
</evidence>
<organism evidence="1 2">
    <name type="scientific">Enterobacter cancerogenus</name>
    <dbReference type="NCBI Taxonomy" id="69218"/>
    <lineage>
        <taxon>Bacteria</taxon>
        <taxon>Pseudomonadati</taxon>
        <taxon>Pseudomonadota</taxon>
        <taxon>Gammaproteobacteria</taxon>
        <taxon>Enterobacterales</taxon>
        <taxon>Enterobacteriaceae</taxon>
        <taxon>Enterobacter</taxon>
        <taxon>Enterobacter cloacae complex</taxon>
    </lineage>
</organism>
<protein>
    <submittedName>
        <fullName evidence="1">Glucan biosynthesis protein G</fullName>
    </submittedName>
</protein>
<name>A0A484X8I5_9ENTR</name>
<gene>
    <name evidence="1" type="primary">mdoG_2</name>
    <name evidence="1" type="ORF">NCTC12126_01791</name>
</gene>
<reference evidence="1 2" key="1">
    <citation type="submission" date="2019-03" db="EMBL/GenBank/DDBJ databases">
        <authorList>
            <consortium name="Pathogen Informatics"/>
        </authorList>
    </citation>
    <scope>NUCLEOTIDE SEQUENCE [LARGE SCALE GENOMIC DNA]</scope>
    <source>
        <strain evidence="1 2">NCTC12126</strain>
    </source>
</reference>
<sequence length="67" mass="7626">MDRIDISTQRGKCLLIMKHKQQMMKMRWLGAAVVLSLYTSSALAFNIDDVAKQGKIDGREELRSAEK</sequence>
<proteinExistence type="predicted"/>
<dbReference type="Proteomes" id="UP000351155">
    <property type="component" value="Unassembled WGS sequence"/>
</dbReference>
<dbReference type="AlphaFoldDB" id="A0A484X8I5"/>
<accession>A0A484X8I5</accession>
<evidence type="ECO:0000313" key="2">
    <source>
        <dbReference type="Proteomes" id="UP000351155"/>
    </source>
</evidence>